<proteinExistence type="predicted"/>
<sequence>MNFNEYGYFEKPSAAGASSEEGASCCTHDSAFNLRCISDSLRQALEQPISNKKTDFVDKKMPYKISQALRSSCWYEEPQSYSQAEQELEFECCEPFKLKQTHRSSARPSFVYDCPLSDTCAASETHDGKSTVHCEKPVFTYRSRFGYEASSLDCSNWVRIEPFVRQQPIPCRLPYTNLFSKNGPLDSNENVGACAWADEMSRSTCSDSPPLGCDVYQNKRLDCVSNKGLEEYPIWKHCASVRPPSPIRARNLGTKLIDDALKDVDAIRKKFDKLAQIYELSQNEISHDCCRDKSFKIEKPRNLKTPDYNIGKPVGKPLSKVSYYKIRAPGPGAMRQKNSSKLMSEPSPSRRLHVSNIPFTFNRQDLMNIFQNHGAVSADVIRNDRGPKGFGFVTFKTVEEATEARRIYDGIELNDRVLEINYASKFKRFRSAKNEDAK</sequence>
<dbReference type="PANTHER" id="PTHR15597">
    <property type="entry name" value="ATAXIN 2-BINDING PROTEIN 1-RELATED"/>
    <property type="match status" value="1"/>
</dbReference>
<keyword evidence="8" id="KW-1185">Reference proteome</keyword>
<dbReference type="InterPro" id="IPR000504">
    <property type="entry name" value="RRM_dom"/>
</dbReference>
<feature type="region of interest" description="Disordered" evidence="5">
    <location>
        <begin position="329"/>
        <end position="349"/>
    </location>
</feature>
<dbReference type="Gene3D" id="3.30.70.330">
    <property type="match status" value="1"/>
</dbReference>
<dbReference type="EMBL" id="AP028914">
    <property type="protein sequence ID" value="BES95919.1"/>
    <property type="molecule type" value="Genomic_DNA"/>
</dbReference>
<dbReference type="Pfam" id="PF00076">
    <property type="entry name" value="RRM_1"/>
    <property type="match status" value="1"/>
</dbReference>
<gene>
    <name evidence="7" type="ORF">NTJ_08728</name>
</gene>
<comment type="subcellular location">
    <subcellularLocation>
        <location evidence="1">Nucleus</location>
    </subcellularLocation>
</comment>
<dbReference type="InterPro" id="IPR012677">
    <property type="entry name" value="Nucleotide-bd_a/b_plait_sf"/>
</dbReference>
<dbReference type="InterPro" id="IPR035979">
    <property type="entry name" value="RBD_domain_sf"/>
</dbReference>
<accession>A0ABN7AUR1</accession>
<dbReference type="InterPro" id="IPR047131">
    <property type="entry name" value="RBFOX1-like"/>
</dbReference>
<dbReference type="PANTHER" id="PTHR15597:SF22">
    <property type="entry name" value="RNA-BINDING FOX PROTEIN 1, ISOFORM H"/>
    <property type="match status" value="1"/>
</dbReference>
<dbReference type="SMART" id="SM00360">
    <property type="entry name" value="RRM"/>
    <property type="match status" value="1"/>
</dbReference>
<dbReference type="Proteomes" id="UP001307889">
    <property type="component" value="Chromosome 6"/>
</dbReference>
<evidence type="ECO:0000256" key="3">
    <source>
        <dbReference type="ARBA" id="ARBA00023242"/>
    </source>
</evidence>
<evidence type="ECO:0000256" key="4">
    <source>
        <dbReference type="PROSITE-ProRule" id="PRU00176"/>
    </source>
</evidence>
<evidence type="ECO:0000256" key="2">
    <source>
        <dbReference type="ARBA" id="ARBA00022884"/>
    </source>
</evidence>
<keyword evidence="3" id="KW-0539">Nucleus</keyword>
<protein>
    <recommendedName>
        <fullName evidence="6">RRM domain-containing protein</fullName>
    </recommendedName>
</protein>
<evidence type="ECO:0000256" key="1">
    <source>
        <dbReference type="ARBA" id="ARBA00004123"/>
    </source>
</evidence>
<name>A0ABN7AUR1_9HEMI</name>
<dbReference type="SUPFAM" id="SSF54928">
    <property type="entry name" value="RNA-binding domain, RBD"/>
    <property type="match status" value="1"/>
</dbReference>
<evidence type="ECO:0000313" key="8">
    <source>
        <dbReference type="Proteomes" id="UP001307889"/>
    </source>
</evidence>
<feature type="domain" description="RRM" evidence="6">
    <location>
        <begin position="350"/>
        <end position="425"/>
    </location>
</feature>
<evidence type="ECO:0000256" key="5">
    <source>
        <dbReference type="SAM" id="MobiDB-lite"/>
    </source>
</evidence>
<organism evidence="7 8">
    <name type="scientific">Nesidiocoris tenuis</name>
    <dbReference type="NCBI Taxonomy" id="355587"/>
    <lineage>
        <taxon>Eukaryota</taxon>
        <taxon>Metazoa</taxon>
        <taxon>Ecdysozoa</taxon>
        <taxon>Arthropoda</taxon>
        <taxon>Hexapoda</taxon>
        <taxon>Insecta</taxon>
        <taxon>Pterygota</taxon>
        <taxon>Neoptera</taxon>
        <taxon>Paraneoptera</taxon>
        <taxon>Hemiptera</taxon>
        <taxon>Heteroptera</taxon>
        <taxon>Panheteroptera</taxon>
        <taxon>Cimicomorpha</taxon>
        <taxon>Miridae</taxon>
        <taxon>Dicyphina</taxon>
        <taxon>Nesidiocoris</taxon>
    </lineage>
</organism>
<keyword evidence="2 4" id="KW-0694">RNA-binding</keyword>
<reference evidence="7 8" key="1">
    <citation type="submission" date="2023-09" db="EMBL/GenBank/DDBJ databases">
        <title>Nesidiocoris tenuis whole genome shotgun sequence.</title>
        <authorList>
            <person name="Shibata T."/>
            <person name="Shimoda M."/>
            <person name="Kobayashi T."/>
            <person name="Uehara T."/>
        </authorList>
    </citation>
    <scope>NUCLEOTIDE SEQUENCE [LARGE SCALE GENOMIC DNA]</scope>
    <source>
        <strain evidence="7 8">Japan</strain>
    </source>
</reference>
<evidence type="ECO:0000313" key="7">
    <source>
        <dbReference type="EMBL" id="BES95919.1"/>
    </source>
</evidence>
<evidence type="ECO:0000259" key="6">
    <source>
        <dbReference type="PROSITE" id="PS50102"/>
    </source>
</evidence>
<dbReference type="PROSITE" id="PS50102">
    <property type="entry name" value="RRM"/>
    <property type="match status" value="1"/>
</dbReference>